<reference evidence="1" key="2">
    <citation type="journal article" date="2024" name="Plant">
        <title>Genomic evolution and insights into agronomic trait innovations of Sesamum species.</title>
        <authorList>
            <person name="Miao H."/>
            <person name="Wang L."/>
            <person name="Qu L."/>
            <person name="Liu H."/>
            <person name="Sun Y."/>
            <person name="Le M."/>
            <person name="Wang Q."/>
            <person name="Wei S."/>
            <person name="Zheng Y."/>
            <person name="Lin W."/>
            <person name="Duan Y."/>
            <person name="Cao H."/>
            <person name="Xiong S."/>
            <person name="Wang X."/>
            <person name="Wei L."/>
            <person name="Li C."/>
            <person name="Ma Q."/>
            <person name="Ju M."/>
            <person name="Zhao R."/>
            <person name="Li G."/>
            <person name="Mu C."/>
            <person name="Tian Q."/>
            <person name="Mei H."/>
            <person name="Zhang T."/>
            <person name="Gao T."/>
            <person name="Zhang H."/>
        </authorList>
    </citation>
    <scope>NUCLEOTIDE SEQUENCE</scope>
    <source>
        <strain evidence="1">G02</strain>
    </source>
</reference>
<reference evidence="1" key="1">
    <citation type="submission" date="2020-06" db="EMBL/GenBank/DDBJ databases">
        <authorList>
            <person name="Li T."/>
            <person name="Hu X."/>
            <person name="Zhang T."/>
            <person name="Song X."/>
            <person name="Zhang H."/>
            <person name="Dai N."/>
            <person name="Sheng W."/>
            <person name="Hou X."/>
            <person name="Wei L."/>
        </authorList>
    </citation>
    <scope>NUCLEOTIDE SEQUENCE</scope>
    <source>
        <strain evidence="1">G02</strain>
        <tissue evidence="1">Leaf</tissue>
    </source>
</reference>
<dbReference type="AlphaFoldDB" id="A0AAW2SLR3"/>
<gene>
    <name evidence="1" type="ORF">Sradi_2525800</name>
</gene>
<organism evidence="1">
    <name type="scientific">Sesamum radiatum</name>
    <name type="common">Black benniseed</name>
    <dbReference type="NCBI Taxonomy" id="300843"/>
    <lineage>
        <taxon>Eukaryota</taxon>
        <taxon>Viridiplantae</taxon>
        <taxon>Streptophyta</taxon>
        <taxon>Embryophyta</taxon>
        <taxon>Tracheophyta</taxon>
        <taxon>Spermatophyta</taxon>
        <taxon>Magnoliopsida</taxon>
        <taxon>eudicotyledons</taxon>
        <taxon>Gunneridae</taxon>
        <taxon>Pentapetalae</taxon>
        <taxon>asterids</taxon>
        <taxon>lamiids</taxon>
        <taxon>Lamiales</taxon>
        <taxon>Pedaliaceae</taxon>
        <taxon>Sesamum</taxon>
    </lineage>
</organism>
<dbReference type="PANTHER" id="PTHR10775">
    <property type="entry name" value="OS08G0208400 PROTEIN"/>
    <property type="match status" value="1"/>
</dbReference>
<sequence>MHIEKNVFDNIFNAVMDIKEKIEDNLNARKDLKIICNQPKLKVDDRTPNMMPKTVYALTKEQKRRICEWITHLKFSDGYTSNLAYCVNMKELRLHGKKSHDYHAFMQKLIPIAFCEMLPESI</sequence>
<accession>A0AAW2SLR3</accession>
<protein>
    <submittedName>
        <fullName evidence="1">Uncharacterized protein</fullName>
    </submittedName>
</protein>
<dbReference type="EMBL" id="JACGWJ010000010">
    <property type="protein sequence ID" value="KAL0393030.1"/>
    <property type="molecule type" value="Genomic_DNA"/>
</dbReference>
<proteinExistence type="predicted"/>
<comment type="caution">
    <text evidence="1">The sequence shown here is derived from an EMBL/GenBank/DDBJ whole genome shotgun (WGS) entry which is preliminary data.</text>
</comment>
<name>A0AAW2SLR3_SESRA</name>
<dbReference type="PANTHER" id="PTHR10775:SF182">
    <property type="entry name" value="TRANSPOSON, EN_SPM-LIKE, TRANSPOSASE-ASSOCIATED DOMAIN PROTEIN-RELATED"/>
    <property type="match status" value="1"/>
</dbReference>
<evidence type="ECO:0000313" key="1">
    <source>
        <dbReference type="EMBL" id="KAL0393030.1"/>
    </source>
</evidence>